<evidence type="ECO:0000256" key="1">
    <source>
        <dbReference type="SAM" id="MobiDB-lite"/>
    </source>
</evidence>
<gene>
    <name evidence="2" type="ORF">CASFOL_031929</name>
</gene>
<keyword evidence="3" id="KW-1185">Reference proteome</keyword>
<proteinExistence type="predicted"/>
<feature type="compositionally biased region" description="Low complexity" evidence="1">
    <location>
        <begin position="36"/>
        <end position="50"/>
    </location>
</feature>
<protein>
    <submittedName>
        <fullName evidence="2">Uncharacterized protein</fullName>
    </submittedName>
</protein>
<reference evidence="3" key="1">
    <citation type="journal article" date="2024" name="IScience">
        <title>Strigolactones Initiate the Formation of Haustorium-like Structures in Castilleja.</title>
        <authorList>
            <person name="Buerger M."/>
            <person name="Peterson D."/>
            <person name="Chory J."/>
        </authorList>
    </citation>
    <scope>NUCLEOTIDE SEQUENCE [LARGE SCALE GENOMIC DNA]</scope>
</reference>
<dbReference type="Proteomes" id="UP001632038">
    <property type="component" value="Unassembled WGS sequence"/>
</dbReference>
<organism evidence="2 3">
    <name type="scientific">Castilleja foliolosa</name>
    <dbReference type="NCBI Taxonomy" id="1961234"/>
    <lineage>
        <taxon>Eukaryota</taxon>
        <taxon>Viridiplantae</taxon>
        <taxon>Streptophyta</taxon>
        <taxon>Embryophyta</taxon>
        <taxon>Tracheophyta</taxon>
        <taxon>Spermatophyta</taxon>
        <taxon>Magnoliopsida</taxon>
        <taxon>eudicotyledons</taxon>
        <taxon>Gunneridae</taxon>
        <taxon>Pentapetalae</taxon>
        <taxon>asterids</taxon>
        <taxon>lamiids</taxon>
        <taxon>Lamiales</taxon>
        <taxon>Orobanchaceae</taxon>
        <taxon>Pedicularideae</taxon>
        <taxon>Castillejinae</taxon>
        <taxon>Castilleja</taxon>
    </lineage>
</organism>
<name>A0ABD3C007_9LAMI</name>
<accession>A0ABD3C007</accession>
<comment type="caution">
    <text evidence="2">The sequence shown here is derived from an EMBL/GenBank/DDBJ whole genome shotgun (WGS) entry which is preliminary data.</text>
</comment>
<feature type="region of interest" description="Disordered" evidence="1">
    <location>
        <begin position="36"/>
        <end position="64"/>
    </location>
</feature>
<dbReference type="AlphaFoldDB" id="A0ABD3C007"/>
<evidence type="ECO:0000313" key="3">
    <source>
        <dbReference type="Proteomes" id="UP001632038"/>
    </source>
</evidence>
<evidence type="ECO:0000313" key="2">
    <source>
        <dbReference type="EMBL" id="KAL3623113.1"/>
    </source>
</evidence>
<sequence>MVGTVLYPNHVGVRSGSVDATKAELNRMVYLFRESSSISSPSRCQQSQPSPDTPPLRGYFWPRA</sequence>
<dbReference type="EMBL" id="JAVIJP010000054">
    <property type="protein sequence ID" value="KAL3623113.1"/>
    <property type="molecule type" value="Genomic_DNA"/>
</dbReference>